<name>A0ABP5KKD0_9ACTN</name>
<feature type="region of interest" description="Disordered" evidence="1">
    <location>
        <begin position="1"/>
        <end position="33"/>
    </location>
</feature>
<keyword evidence="2" id="KW-0472">Membrane</keyword>
<evidence type="ECO:0000313" key="4">
    <source>
        <dbReference type="Proteomes" id="UP001501020"/>
    </source>
</evidence>
<comment type="caution">
    <text evidence="3">The sequence shown here is derived from an EMBL/GenBank/DDBJ whole genome shotgun (WGS) entry which is preliminary data.</text>
</comment>
<keyword evidence="4" id="KW-1185">Reference proteome</keyword>
<gene>
    <name evidence="3" type="ORF">GCM10009727_24780</name>
</gene>
<dbReference type="EMBL" id="BAAAMR010000017">
    <property type="protein sequence ID" value="GAA2132086.1"/>
    <property type="molecule type" value="Genomic_DNA"/>
</dbReference>
<protein>
    <submittedName>
        <fullName evidence="3">Uncharacterized protein</fullName>
    </submittedName>
</protein>
<keyword evidence="2" id="KW-0812">Transmembrane</keyword>
<evidence type="ECO:0000256" key="2">
    <source>
        <dbReference type="SAM" id="Phobius"/>
    </source>
</evidence>
<organism evidence="3 4">
    <name type="scientific">Actinomadura napierensis</name>
    <dbReference type="NCBI Taxonomy" id="267854"/>
    <lineage>
        <taxon>Bacteria</taxon>
        <taxon>Bacillati</taxon>
        <taxon>Actinomycetota</taxon>
        <taxon>Actinomycetes</taxon>
        <taxon>Streptosporangiales</taxon>
        <taxon>Thermomonosporaceae</taxon>
        <taxon>Actinomadura</taxon>
    </lineage>
</organism>
<sequence>MTTSTRVTSENRRANPALPGQHHPNWTRRQRTSPAAITSRYHAAVPAFRVREPVLLDPKGPVITLIACVVGGILMLGAGAAAVFCTVLATTGIGGTRGGWTWAAVGLALVSAFVAYVGLSTVVSARDERHATIRLAAHGVEATALVLTVSSAPPTNDHYSQVRLLMRISGPGFASFESSNEVPRYRFGSAAQGTVLPARVDPATLAFTLERPSAPDVASA</sequence>
<accession>A0ABP5KKD0</accession>
<keyword evidence="2" id="KW-1133">Transmembrane helix</keyword>
<evidence type="ECO:0000256" key="1">
    <source>
        <dbReference type="SAM" id="MobiDB-lite"/>
    </source>
</evidence>
<proteinExistence type="predicted"/>
<feature type="transmembrane region" description="Helical" evidence="2">
    <location>
        <begin position="62"/>
        <end position="88"/>
    </location>
</feature>
<reference evidence="4" key="1">
    <citation type="journal article" date="2019" name="Int. J. Syst. Evol. Microbiol.">
        <title>The Global Catalogue of Microorganisms (GCM) 10K type strain sequencing project: providing services to taxonomists for standard genome sequencing and annotation.</title>
        <authorList>
            <consortium name="The Broad Institute Genomics Platform"/>
            <consortium name="The Broad Institute Genome Sequencing Center for Infectious Disease"/>
            <person name="Wu L."/>
            <person name="Ma J."/>
        </authorList>
    </citation>
    <scope>NUCLEOTIDE SEQUENCE [LARGE SCALE GENOMIC DNA]</scope>
    <source>
        <strain evidence="4">JCM 13850</strain>
    </source>
</reference>
<feature type="transmembrane region" description="Helical" evidence="2">
    <location>
        <begin position="100"/>
        <end position="119"/>
    </location>
</feature>
<dbReference type="Proteomes" id="UP001501020">
    <property type="component" value="Unassembled WGS sequence"/>
</dbReference>
<evidence type="ECO:0000313" key="3">
    <source>
        <dbReference type="EMBL" id="GAA2132086.1"/>
    </source>
</evidence>